<name>E4KPR9_9LACT</name>
<feature type="transmembrane region" description="Helical" evidence="6">
    <location>
        <begin position="52"/>
        <end position="73"/>
    </location>
</feature>
<dbReference type="RefSeq" id="WP_006418559.1">
    <property type="nucleotide sequence ID" value="NZ_AENN01000015.1"/>
</dbReference>
<keyword evidence="4 6" id="KW-1133">Transmembrane helix</keyword>
<evidence type="ECO:0000259" key="7">
    <source>
        <dbReference type="PROSITE" id="PS50928"/>
    </source>
</evidence>
<dbReference type="GO" id="GO:0055085">
    <property type="term" value="P:transmembrane transport"/>
    <property type="evidence" value="ECO:0007669"/>
    <property type="project" value="InterPro"/>
</dbReference>
<keyword evidence="2 6" id="KW-0813">Transport</keyword>
<dbReference type="InterPro" id="IPR000515">
    <property type="entry name" value="MetI-like"/>
</dbReference>
<organism evidence="8 9">
    <name type="scientific">Eremococcus coleocola ACS-139-V-Col8</name>
    <dbReference type="NCBI Taxonomy" id="908337"/>
    <lineage>
        <taxon>Bacteria</taxon>
        <taxon>Bacillati</taxon>
        <taxon>Bacillota</taxon>
        <taxon>Bacilli</taxon>
        <taxon>Lactobacillales</taxon>
        <taxon>Aerococcaceae</taxon>
        <taxon>Eremococcus</taxon>
    </lineage>
</organism>
<evidence type="ECO:0000313" key="9">
    <source>
        <dbReference type="Proteomes" id="UP000005990"/>
    </source>
</evidence>
<dbReference type="PROSITE" id="PS50928">
    <property type="entry name" value="ABC_TM1"/>
    <property type="match status" value="1"/>
</dbReference>
<dbReference type="InterPro" id="IPR035906">
    <property type="entry name" value="MetI-like_sf"/>
</dbReference>
<gene>
    <name evidence="8" type="ORF">HMPREF9257_1558</name>
</gene>
<evidence type="ECO:0000256" key="1">
    <source>
        <dbReference type="ARBA" id="ARBA00004141"/>
    </source>
</evidence>
<accession>E4KPR9</accession>
<dbReference type="GO" id="GO:0031460">
    <property type="term" value="P:glycine betaine transport"/>
    <property type="evidence" value="ECO:0007669"/>
    <property type="project" value="TreeGrafter"/>
</dbReference>
<dbReference type="PANTHER" id="PTHR30177:SF4">
    <property type="entry name" value="OSMOPROTECTANT IMPORT PERMEASE PROTEIN OSMW"/>
    <property type="match status" value="1"/>
</dbReference>
<dbReference type="Gene3D" id="1.10.3720.10">
    <property type="entry name" value="MetI-like"/>
    <property type="match status" value="1"/>
</dbReference>
<dbReference type="SUPFAM" id="SSF161098">
    <property type="entry name" value="MetI-like"/>
    <property type="match status" value="1"/>
</dbReference>
<feature type="domain" description="ABC transmembrane type-1" evidence="7">
    <location>
        <begin position="16"/>
        <end position="195"/>
    </location>
</feature>
<keyword evidence="3 6" id="KW-0812">Transmembrane</keyword>
<dbReference type="EMBL" id="AENN01000015">
    <property type="protein sequence ID" value="EFR31356.1"/>
    <property type="molecule type" value="Genomic_DNA"/>
</dbReference>
<comment type="similarity">
    <text evidence="6">Belongs to the binding-protein-dependent transport system permease family.</text>
</comment>
<evidence type="ECO:0000256" key="3">
    <source>
        <dbReference type="ARBA" id="ARBA00022692"/>
    </source>
</evidence>
<comment type="caution">
    <text evidence="8">The sequence shown here is derived from an EMBL/GenBank/DDBJ whole genome shotgun (WGS) entry which is preliminary data.</text>
</comment>
<comment type="subcellular location">
    <subcellularLocation>
        <location evidence="6">Cell membrane</location>
        <topology evidence="6">Multi-pass membrane protein</topology>
    </subcellularLocation>
    <subcellularLocation>
        <location evidence="1">Membrane</location>
        <topology evidence="1">Multi-pass membrane protein</topology>
    </subcellularLocation>
</comment>
<dbReference type="Proteomes" id="UP000005990">
    <property type="component" value="Unassembled WGS sequence"/>
</dbReference>
<dbReference type="OrthoDB" id="9801163at2"/>
<dbReference type="AlphaFoldDB" id="E4KPR9"/>
<evidence type="ECO:0000256" key="5">
    <source>
        <dbReference type="ARBA" id="ARBA00023136"/>
    </source>
</evidence>
<dbReference type="GO" id="GO:0005886">
    <property type="term" value="C:plasma membrane"/>
    <property type="evidence" value="ECO:0007669"/>
    <property type="project" value="UniProtKB-SubCell"/>
</dbReference>
<feature type="transmembrane region" description="Helical" evidence="6">
    <location>
        <begin position="20"/>
        <end position="40"/>
    </location>
</feature>
<dbReference type="CDD" id="cd06261">
    <property type="entry name" value="TM_PBP2"/>
    <property type="match status" value="1"/>
</dbReference>
<feature type="transmembrane region" description="Helical" evidence="6">
    <location>
        <begin position="79"/>
        <end position="101"/>
    </location>
</feature>
<dbReference type="InterPro" id="IPR051204">
    <property type="entry name" value="ABC_transp_perm/SBD"/>
</dbReference>
<evidence type="ECO:0000313" key="8">
    <source>
        <dbReference type="EMBL" id="EFR31356.1"/>
    </source>
</evidence>
<keyword evidence="5 6" id="KW-0472">Membrane</keyword>
<feature type="transmembrane region" description="Helical" evidence="6">
    <location>
        <begin position="178"/>
        <end position="202"/>
    </location>
</feature>
<dbReference type="STRING" id="908337.HMPREF9257_1558"/>
<dbReference type="PANTHER" id="PTHR30177">
    <property type="entry name" value="GLYCINE BETAINE/L-PROLINE TRANSPORT SYSTEM PERMEASE PROTEIN PROW"/>
    <property type="match status" value="1"/>
</dbReference>
<dbReference type="Pfam" id="PF00528">
    <property type="entry name" value="BPD_transp_1"/>
    <property type="match status" value="1"/>
</dbReference>
<keyword evidence="9" id="KW-1185">Reference proteome</keyword>
<dbReference type="eggNOG" id="COG1174">
    <property type="taxonomic scope" value="Bacteria"/>
</dbReference>
<proteinExistence type="inferred from homology"/>
<evidence type="ECO:0000256" key="4">
    <source>
        <dbReference type="ARBA" id="ARBA00022989"/>
    </source>
</evidence>
<sequence length="209" mass="23183">MMEYWKKSSDKLIQAFVEHVQLVSLAMMFALLFSLALVALIRRWPNLRNGSIYLLSVIYAIPSLAVFALLIPVTGLGKTTAIIVLVVYVQYILVRNILLGLDQVDDRVLEVADAMGMTQRQVLHRVQIPLAMPTIVTGLKISTTSTVGIATMAAVINGGGLGKILFEGLRTMDLIKLVWGTLLTVILCLLVNIFWNLLYGVLKKVHPYF</sequence>
<evidence type="ECO:0000256" key="2">
    <source>
        <dbReference type="ARBA" id="ARBA00022448"/>
    </source>
</evidence>
<protein>
    <submittedName>
        <fullName evidence="8">ABC transporter, permease protein</fullName>
    </submittedName>
</protein>
<evidence type="ECO:0000256" key="6">
    <source>
        <dbReference type="RuleBase" id="RU363032"/>
    </source>
</evidence>
<reference evidence="8 9" key="1">
    <citation type="submission" date="2010-10" db="EMBL/GenBank/DDBJ databases">
        <authorList>
            <person name="Durkin A.S."/>
            <person name="Madupu R."/>
            <person name="Torralba M."/>
            <person name="Gillis M."/>
            <person name="Methe B."/>
            <person name="Sutton G."/>
            <person name="Nelson K.E."/>
        </authorList>
    </citation>
    <scope>NUCLEOTIDE SEQUENCE [LARGE SCALE GENOMIC DNA]</scope>
    <source>
        <strain evidence="8 9">ACS-139-V-Col8</strain>
    </source>
</reference>